<evidence type="ECO:0000256" key="1">
    <source>
        <dbReference type="SAM" id="Phobius"/>
    </source>
</evidence>
<organism evidence="2 4">
    <name type="scientific">Cicer arietinum</name>
    <name type="common">Chickpea</name>
    <name type="synonym">Garbanzo</name>
    <dbReference type="NCBI Taxonomy" id="3827"/>
    <lineage>
        <taxon>Eukaryota</taxon>
        <taxon>Viridiplantae</taxon>
        <taxon>Streptophyta</taxon>
        <taxon>Embryophyta</taxon>
        <taxon>Tracheophyta</taxon>
        <taxon>Spermatophyta</taxon>
        <taxon>Magnoliopsida</taxon>
        <taxon>eudicotyledons</taxon>
        <taxon>Gunneridae</taxon>
        <taxon>Pentapetalae</taxon>
        <taxon>rosids</taxon>
        <taxon>fabids</taxon>
        <taxon>Fabales</taxon>
        <taxon>Fabaceae</taxon>
        <taxon>Papilionoideae</taxon>
        <taxon>50 kb inversion clade</taxon>
        <taxon>NPAAA clade</taxon>
        <taxon>Hologalegina</taxon>
        <taxon>IRL clade</taxon>
        <taxon>Cicereae</taxon>
        <taxon>Cicer</taxon>
    </lineage>
</organism>
<keyword evidence="2" id="KW-1185">Reference proteome</keyword>
<dbReference type="Proteomes" id="UP000087171">
    <property type="component" value="Chromosome Ca7"/>
</dbReference>
<keyword evidence="1" id="KW-0812">Transmembrane</keyword>
<keyword evidence="1" id="KW-1133">Transmembrane helix</keyword>
<protein>
    <submittedName>
        <fullName evidence="3 4">Uncharacterized protein LOC101490666 isoform X1</fullName>
    </submittedName>
</protein>
<reference evidence="3 4" key="2">
    <citation type="submission" date="2025-04" db="UniProtKB">
        <authorList>
            <consortium name="RefSeq"/>
        </authorList>
    </citation>
    <scope>IDENTIFICATION</scope>
    <source>
        <tissue evidence="3 4">Etiolated seedlings</tissue>
    </source>
</reference>
<evidence type="ECO:0000313" key="2">
    <source>
        <dbReference type="Proteomes" id="UP000087171"/>
    </source>
</evidence>
<evidence type="ECO:0000313" key="4">
    <source>
        <dbReference type="RefSeq" id="XP_027192157.1"/>
    </source>
</evidence>
<dbReference type="STRING" id="3827.A0A3Q7YDB0"/>
<dbReference type="GeneID" id="101490666"/>
<sequence length="396" mass="44508">MMAATEVRAVWHRTVNRCFVQEDAKRVPKLACCQSSRATSKLNDLGLAIVADESLQNAASIMKKTCMEGMLEAYSKKACSEMTKHETMEADSVGCLVSKQTKDFSLDSDYSWIEDDNDQPWWKTTDRNELACLVSRKSLSYVENCDLPPPRKKYLGEQPCDISHYNIKPTCCGCEAKSSVSSIFTVQAKESLDSGLMLGKLEPPSNKGHLYFSSDKSSSVVAGVHLYGFSLDLHFCCSYTTIHEGKTEQAFEGDHTKAQLMEALCHSQTRAREAEEVAKQAYADKEHIIALFFIQASQLFAYKQWYRLLQLETLNTEIKNEDKPISTIFQETLPSMSYECMKPLTRKRKFDNVKQEKLRKPISDASTYAVAFALGLSLVGAGLLLGWTVGWMVPRL</sequence>
<dbReference type="AlphaFoldDB" id="A0A3Q7YDB0"/>
<proteinExistence type="predicted"/>
<keyword evidence="1" id="KW-0472">Membrane</keyword>
<dbReference type="RefSeq" id="XP_027192156.1">
    <property type="nucleotide sequence ID" value="XM_027336355.1"/>
</dbReference>
<evidence type="ECO:0000313" key="3">
    <source>
        <dbReference type="RefSeq" id="XP_027192156.1"/>
    </source>
</evidence>
<gene>
    <name evidence="3 4" type="primary">LOC101490666</name>
</gene>
<dbReference type="RefSeq" id="XP_027192157.1">
    <property type="nucleotide sequence ID" value="XM_027336356.1"/>
</dbReference>
<dbReference type="PANTHER" id="PTHR33868:SF2">
    <property type="entry name" value="EXPRESSED PROTEIN"/>
    <property type="match status" value="1"/>
</dbReference>
<reference evidence="2" key="1">
    <citation type="journal article" date="2013" name="Nat. Biotechnol.">
        <title>Draft genome sequence of chickpea (Cicer arietinum) provides a resource for trait improvement.</title>
        <authorList>
            <person name="Varshney R.K."/>
            <person name="Song C."/>
            <person name="Saxena R.K."/>
            <person name="Azam S."/>
            <person name="Yu S."/>
            <person name="Sharpe A.G."/>
            <person name="Cannon S."/>
            <person name="Baek J."/>
            <person name="Rosen B.D."/>
            <person name="Tar'an B."/>
            <person name="Millan T."/>
            <person name="Zhang X."/>
            <person name="Ramsay L.D."/>
            <person name="Iwata A."/>
            <person name="Wang Y."/>
            <person name="Nelson W."/>
            <person name="Farmer A.D."/>
            <person name="Gaur P.M."/>
            <person name="Soderlund C."/>
            <person name="Penmetsa R.V."/>
            <person name="Xu C."/>
            <person name="Bharti A.K."/>
            <person name="He W."/>
            <person name="Winter P."/>
            <person name="Zhao S."/>
            <person name="Hane J.K."/>
            <person name="Carrasquilla-Garcia N."/>
            <person name="Condie J.A."/>
            <person name="Upadhyaya H.D."/>
            <person name="Luo M.C."/>
            <person name="Thudi M."/>
            <person name="Gowda C.L."/>
            <person name="Singh N.P."/>
            <person name="Lichtenzveig J."/>
            <person name="Gali K.K."/>
            <person name="Rubio J."/>
            <person name="Nadarajan N."/>
            <person name="Dolezel J."/>
            <person name="Bansal K.C."/>
            <person name="Xu X."/>
            <person name="Edwards D."/>
            <person name="Zhang G."/>
            <person name="Kahl G."/>
            <person name="Gil J."/>
            <person name="Singh K.B."/>
            <person name="Datta S.K."/>
            <person name="Jackson S.A."/>
            <person name="Wang J."/>
            <person name="Cook D.R."/>
        </authorList>
    </citation>
    <scope>NUCLEOTIDE SEQUENCE [LARGE SCALE GENOMIC DNA]</scope>
    <source>
        <strain evidence="2">cv. CDC Frontier</strain>
    </source>
</reference>
<dbReference type="OrthoDB" id="1920951at2759"/>
<feature type="transmembrane region" description="Helical" evidence="1">
    <location>
        <begin position="368"/>
        <end position="393"/>
    </location>
</feature>
<dbReference type="PANTHER" id="PTHR33868">
    <property type="entry name" value="EXPRESSED PROTEIN"/>
    <property type="match status" value="1"/>
</dbReference>
<name>A0A3Q7YDB0_CICAR</name>
<accession>A0A3Q7YDB0</accession>